<name>A0ABM6WGW1_9DEIN</name>
<evidence type="ECO:0000313" key="2">
    <source>
        <dbReference type="Proteomes" id="UP000263013"/>
    </source>
</evidence>
<proteinExistence type="predicted"/>
<dbReference type="CDD" id="cd03801">
    <property type="entry name" value="GT4_PimA-like"/>
    <property type="match status" value="1"/>
</dbReference>
<gene>
    <name evidence="1" type="ORF">Mtai_v1c09630</name>
</gene>
<dbReference type="Pfam" id="PF13692">
    <property type="entry name" value="Glyco_trans_1_4"/>
    <property type="match status" value="1"/>
</dbReference>
<accession>A0ABM6WGW1</accession>
<keyword evidence="1" id="KW-0808">Transferase</keyword>
<dbReference type="GO" id="GO:0016740">
    <property type="term" value="F:transferase activity"/>
    <property type="evidence" value="ECO:0007669"/>
    <property type="project" value="UniProtKB-KW"/>
</dbReference>
<keyword evidence="2" id="KW-1185">Reference proteome</keyword>
<dbReference type="Gene3D" id="3.40.50.2000">
    <property type="entry name" value="Glycogen Phosphorylase B"/>
    <property type="match status" value="1"/>
</dbReference>
<evidence type="ECO:0000313" key="1">
    <source>
        <dbReference type="EMBL" id="AWR86207.1"/>
    </source>
</evidence>
<organism evidence="1 2">
    <name type="scientific">Meiothermus taiwanensis WR-220</name>
    <dbReference type="NCBI Taxonomy" id="1339250"/>
    <lineage>
        <taxon>Bacteria</taxon>
        <taxon>Thermotogati</taxon>
        <taxon>Deinococcota</taxon>
        <taxon>Deinococci</taxon>
        <taxon>Thermales</taxon>
        <taxon>Thermaceae</taxon>
        <taxon>Meiothermus</taxon>
    </lineage>
</organism>
<dbReference type="SUPFAM" id="SSF53756">
    <property type="entry name" value="UDP-Glycosyltransferase/glycogen phosphorylase"/>
    <property type="match status" value="1"/>
</dbReference>
<sequence>MATVNIFVPAFHGKKFSGGLLTVFEYANGLVEKGHIVRVIPIEPSPRPEWFQAKFEMVSSRISIAQLLSSLIEFPLAALRKDKRGIKEAVGKVMIHFARGASYSFRRARQIEMLRDQVPSADVTLATSYLTALPVYLYGSGRKYYFAQHYEPLFSIDEEFPDLAFIDAYVTYYLPNMQIIANSTWLAKKLSEQTSKEIPVCLNAIDHSVFFPDGNPPDPKEKFVVISYGGRLAKWKGFQEAAEAIRIAKRRIPHLEWRVFGDALLPPNNSIAPYIPLGFITGEKLRRAYSTSHVLLASSWYESFPLFPLEAMACGTAVITTSYGTEDYAEHMYNALIVPSREPQKMAEAIIRLYEDDTLRRSLVDKGKKSAKKYNWEHSVARMAELLELN</sequence>
<dbReference type="Gene3D" id="3.40.50.11090">
    <property type="match status" value="1"/>
</dbReference>
<dbReference type="Proteomes" id="UP000263013">
    <property type="component" value="Chromosome"/>
</dbReference>
<protein>
    <submittedName>
        <fullName evidence="1">Group 1 glycosyl transferase</fullName>
    </submittedName>
</protein>
<reference evidence="1 2" key="1">
    <citation type="submission" date="2017-05" db="EMBL/GenBank/DDBJ databases">
        <title>Complete genome sequence of Meiothermus taiwanensis WR-220.</title>
        <authorList>
            <person name="Wu W.-L."/>
            <person name="Lo W.-S."/>
            <person name="Kuo C.-H."/>
            <person name="Wu S.-H."/>
        </authorList>
    </citation>
    <scope>NUCLEOTIDE SEQUENCE [LARGE SCALE GENOMIC DNA]</scope>
    <source>
        <strain evidence="1 2">WR-220</strain>
    </source>
</reference>
<dbReference type="PANTHER" id="PTHR12526">
    <property type="entry name" value="GLYCOSYLTRANSFERASE"/>
    <property type="match status" value="1"/>
</dbReference>
<dbReference type="EMBL" id="CP021130">
    <property type="protein sequence ID" value="AWR86207.1"/>
    <property type="molecule type" value="Genomic_DNA"/>
</dbReference>
<dbReference type="RefSeq" id="WP_081698362.1">
    <property type="nucleotide sequence ID" value="NZ_CP021130.1"/>
</dbReference>